<organism evidence="3 4">
    <name type="scientific">Vasconcelosia minhoensis LEGE 07310</name>
    <dbReference type="NCBI Taxonomy" id="915328"/>
    <lineage>
        <taxon>Bacteria</taxon>
        <taxon>Bacillati</taxon>
        <taxon>Cyanobacteriota</taxon>
        <taxon>Cyanophyceae</taxon>
        <taxon>Nodosilineales</taxon>
        <taxon>Cymatolegaceae</taxon>
        <taxon>Vasconcelosia</taxon>
        <taxon>Vasconcelosia minhoensis</taxon>
    </lineage>
</organism>
<dbReference type="Pfam" id="PF20429">
    <property type="entry name" value="Tab2-like_C"/>
    <property type="match status" value="1"/>
</dbReference>
<sequence length="289" mass="32225">MATVWELDFYSRPILDERQKKRWEILICEGAQSVDEPDQRFRYSKFVSSSEVNSITLRDAIADALTQAPTPPSRIRFFRYAMQNMIVRACEELGLPAKISRRTLALQQWLEVRQQQVYPQQPGYQPGGNPSVSRPIEVSKPLPDALQGQQWALVTLPAQDFADMDEWPIDFGEGFPLALAGIDEKRPIPGFIIFSQRAVPLAGWMSGLELAYLKAEGGAPVSAAQLLLETGATDTWILANLGTAELQAEGQRFEAAKQAAGGVHFLAVQQRPEAEQFAGFWLMQERGFG</sequence>
<dbReference type="InterPro" id="IPR009472">
    <property type="entry name" value="Tab2-like"/>
</dbReference>
<dbReference type="InterPro" id="IPR046761">
    <property type="entry name" value="Tab2-like_C"/>
</dbReference>
<dbReference type="EMBL" id="JADEXG010000008">
    <property type="protein sequence ID" value="MBE9076644.1"/>
    <property type="molecule type" value="Genomic_DNA"/>
</dbReference>
<comment type="caution">
    <text evidence="3">The sequence shown here is derived from an EMBL/GenBank/DDBJ whole genome shotgun (WGS) entry which is preliminary data.</text>
</comment>
<keyword evidence="4" id="KW-1185">Reference proteome</keyword>
<evidence type="ECO:0000313" key="4">
    <source>
        <dbReference type="Proteomes" id="UP000636505"/>
    </source>
</evidence>
<dbReference type="PANTHER" id="PTHR34556:SF2">
    <property type="entry name" value="PROTEIN TAB2 HOMOLOG, CHLOROPLASTIC"/>
    <property type="match status" value="1"/>
</dbReference>
<dbReference type="PANTHER" id="PTHR34556">
    <property type="match status" value="1"/>
</dbReference>
<gene>
    <name evidence="3" type="ORF">IQ241_04920</name>
</gene>
<dbReference type="GO" id="GO:0003723">
    <property type="term" value="F:RNA binding"/>
    <property type="evidence" value="ECO:0007669"/>
    <property type="project" value="InterPro"/>
</dbReference>
<dbReference type="Pfam" id="PF06485">
    <property type="entry name" value="Tab2-like_N"/>
    <property type="match status" value="1"/>
</dbReference>
<evidence type="ECO:0000259" key="2">
    <source>
        <dbReference type="Pfam" id="PF20429"/>
    </source>
</evidence>
<dbReference type="RefSeq" id="WP_193905309.1">
    <property type="nucleotide sequence ID" value="NZ_JADEXG010000008.1"/>
</dbReference>
<dbReference type="AlphaFoldDB" id="A0A8J7AL43"/>
<evidence type="ECO:0000259" key="1">
    <source>
        <dbReference type="Pfam" id="PF06485"/>
    </source>
</evidence>
<dbReference type="InterPro" id="IPR046760">
    <property type="entry name" value="Tab2-like_N"/>
</dbReference>
<dbReference type="Proteomes" id="UP000636505">
    <property type="component" value="Unassembled WGS sequence"/>
</dbReference>
<reference evidence="3" key="1">
    <citation type="submission" date="2020-10" db="EMBL/GenBank/DDBJ databases">
        <authorList>
            <person name="Castelo-Branco R."/>
            <person name="Eusebio N."/>
            <person name="Adriana R."/>
            <person name="Vieira A."/>
            <person name="Brugerolle De Fraissinette N."/>
            <person name="Rezende De Castro R."/>
            <person name="Schneider M.P."/>
            <person name="Vasconcelos V."/>
            <person name="Leao P.N."/>
        </authorList>
    </citation>
    <scope>NUCLEOTIDE SEQUENCE</scope>
    <source>
        <strain evidence="3">LEGE 07310</strain>
    </source>
</reference>
<feature type="domain" description="RNA-binding protein Tab2-like N-terminal" evidence="1">
    <location>
        <begin position="4"/>
        <end position="113"/>
    </location>
</feature>
<name>A0A8J7AL43_9CYAN</name>
<evidence type="ECO:0000313" key="3">
    <source>
        <dbReference type="EMBL" id="MBE9076644.1"/>
    </source>
</evidence>
<protein>
    <submittedName>
        <fullName evidence="3">Tab2/Atab2 family RNA-binding protein</fullName>
    </submittedName>
</protein>
<proteinExistence type="predicted"/>
<feature type="domain" description="RNA-binding protein Tab2/Atab2 C-terminal" evidence="2">
    <location>
        <begin position="132"/>
        <end position="284"/>
    </location>
</feature>
<accession>A0A8J7AL43</accession>